<keyword evidence="3" id="KW-1185">Reference proteome</keyword>
<evidence type="ECO:0000313" key="3">
    <source>
        <dbReference type="Proteomes" id="UP001161247"/>
    </source>
</evidence>
<sequence>MEEREEAMVPFPATDGGEPTVRIAHFLKPTMASIEIHSTGFSNLAKIGSNPEYVKTASHVICHGWRGPQKGWKDWVTSLKPLYGDIWRKVGIFDAILASTFNVRLIFFQKELLVKLAEKWVPETNTFMFSWGEATITLEDLMVLGGFPVLGQLVIDPVETLEMIATEEKLKKTYKTENGSNCQRKLLA</sequence>
<dbReference type="InterPro" id="IPR044824">
    <property type="entry name" value="MAIN-like"/>
</dbReference>
<gene>
    <name evidence="2" type="ORF">OLC1_LOCUS1014</name>
</gene>
<organism evidence="2 3">
    <name type="scientific">Oldenlandia corymbosa var. corymbosa</name>
    <dbReference type="NCBI Taxonomy" id="529605"/>
    <lineage>
        <taxon>Eukaryota</taxon>
        <taxon>Viridiplantae</taxon>
        <taxon>Streptophyta</taxon>
        <taxon>Embryophyta</taxon>
        <taxon>Tracheophyta</taxon>
        <taxon>Spermatophyta</taxon>
        <taxon>Magnoliopsida</taxon>
        <taxon>eudicotyledons</taxon>
        <taxon>Gunneridae</taxon>
        <taxon>Pentapetalae</taxon>
        <taxon>asterids</taxon>
        <taxon>lamiids</taxon>
        <taxon>Gentianales</taxon>
        <taxon>Rubiaceae</taxon>
        <taxon>Rubioideae</taxon>
        <taxon>Spermacoceae</taxon>
        <taxon>Hedyotis-Oldenlandia complex</taxon>
        <taxon>Oldenlandia</taxon>
    </lineage>
</organism>
<dbReference type="InterPro" id="IPR019557">
    <property type="entry name" value="AminoTfrase-like_pln_mobile"/>
</dbReference>
<dbReference type="PANTHER" id="PTHR46033:SF80">
    <property type="entry name" value="PROTEIN MAIN-LIKE 2-LIKE"/>
    <property type="match status" value="1"/>
</dbReference>
<dbReference type="Proteomes" id="UP001161247">
    <property type="component" value="Chromosome 1"/>
</dbReference>
<dbReference type="PANTHER" id="PTHR46033">
    <property type="entry name" value="PROTEIN MAIN-LIKE 2"/>
    <property type="match status" value="1"/>
</dbReference>
<proteinExistence type="predicted"/>
<dbReference type="Pfam" id="PF10536">
    <property type="entry name" value="PMD"/>
    <property type="match status" value="1"/>
</dbReference>
<reference evidence="2" key="1">
    <citation type="submission" date="2023-03" db="EMBL/GenBank/DDBJ databases">
        <authorList>
            <person name="Julca I."/>
        </authorList>
    </citation>
    <scope>NUCLEOTIDE SEQUENCE</scope>
</reference>
<dbReference type="AlphaFoldDB" id="A0AAV1BYI5"/>
<feature type="domain" description="Aminotransferase-like plant mobile" evidence="1">
    <location>
        <begin position="91"/>
        <end position="184"/>
    </location>
</feature>
<dbReference type="EMBL" id="OX459118">
    <property type="protein sequence ID" value="CAI9088435.1"/>
    <property type="molecule type" value="Genomic_DNA"/>
</dbReference>
<evidence type="ECO:0000259" key="1">
    <source>
        <dbReference type="Pfam" id="PF10536"/>
    </source>
</evidence>
<protein>
    <submittedName>
        <fullName evidence="2">OLC1v1022762C1</fullName>
    </submittedName>
</protein>
<accession>A0AAV1BYI5</accession>
<evidence type="ECO:0000313" key="2">
    <source>
        <dbReference type="EMBL" id="CAI9088435.1"/>
    </source>
</evidence>
<dbReference type="GO" id="GO:0010073">
    <property type="term" value="P:meristem maintenance"/>
    <property type="evidence" value="ECO:0007669"/>
    <property type="project" value="InterPro"/>
</dbReference>
<name>A0AAV1BYI5_OLDCO</name>